<dbReference type="AlphaFoldDB" id="A0A915KNS3"/>
<sequence length="144" mass="16156">MIEKKRIMNPVLLDPSSPDMAIIDMDRMRDDSREPLALNLNEGHENLTSQLNTSFCPVPLDNENNDHAAAVSDDIKLICISADDTGRHLARLHSTDTVWFRAQICLNLKLLILSTFIRLTGGTETTVDIVNLIKYLFTCCANNE</sequence>
<organism evidence="1 2">
    <name type="scientific">Romanomermis culicivorax</name>
    <name type="common">Nematode worm</name>
    <dbReference type="NCBI Taxonomy" id="13658"/>
    <lineage>
        <taxon>Eukaryota</taxon>
        <taxon>Metazoa</taxon>
        <taxon>Ecdysozoa</taxon>
        <taxon>Nematoda</taxon>
        <taxon>Enoplea</taxon>
        <taxon>Dorylaimia</taxon>
        <taxon>Mermithida</taxon>
        <taxon>Mermithoidea</taxon>
        <taxon>Mermithidae</taxon>
        <taxon>Romanomermis</taxon>
    </lineage>
</organism>
<accession>A0A915KNS3</accession>
<evidence type="ECO:0000313" key="1">
    <source>
        <dbReference type="Proteomes" id="UP000887565"/>
    </source>
</evidence>
<dbReference type="WBParaSite" id="nRc.2.0.1.t39700-RA">
    <property type="protein sequence ID" value="nRc.2.0.1.t39700-RA"/>
    <property type="gene ID" value="nRc.2.0.1.g39700"/>
</dbReference>
<protein>
    <submittedName>
        <fullName evidence="2">Uncharacterized protein</fullName>
    </submittedName>
</protein>
<reference evidence="2" key="1">
    <citation type="submission" date="2022-11" db="UniProtKB">
        <authorList>
            <consortium name="WormBaseParasite"/>
        </authorList>
    </citation>
    <scope>IDENTIFICATION</scope>
</reference>
<dbReference type="Proteomes" id="UP000887565">
    <property type="component" value="Unplaced"/>
</dbReference>
<keyword evidence="1" id="KW-1185">Reference proteome</keyword>
<name>A0A915KNS3_ROMCU</name>
<proteinExistence type="predicted"/>
<evidence type="ECO:0000313" key="2">
    <source>
        <dbReference type="WBParaSite" id="nRc.2.0.1.t39700-RA"/>
    </source>
</evidence>